<evidence type="ECO:0000256" key="1">
    <source>
        <dbReference type="ARBA" id="ARBA00022801"/>
    </source>
</evidence>
<dbReference type="Proteomes" id="UP001193081">
    <property type="component" value="Unassembled WGS sequence"/>
</dbReference>
<dbReference type="InterPro" id="IPR013780">
    <property type="entry name" value="Glyco_hydro_b"/>
</dbReference>
<dbReference type="Gene3D" id="3.20.20.80">
    <property type="entry name" value="Glycosidases"/>
    <property type="match status" value="1"/>
</dbReference>
<dbReference type="PANTHER" id="PTHR10357:SF210">
    <property type="entry name" value="MALTODEXTRIN GLUCOSIDASE"/>
    <property type="match status" value="1"/>
</dbReference>
<dbReference type="InterPro" id="IPR014756">
    <property type="entry name" value="Ig_E-set"/>
</dbReference>
<dbReference type="SUPFAM" id="SSF81296">
    <property type="entry name" value="E set domains"/>
    <property type="match status" value="1"/>
</dbReference>
<comment type="caution">
    <text evidence="4">The sequence shown here is derived from an EMBL/GenBank/DDBJ whole genome shotgun (WGS) entry which is preliminary data.</text>
</comment>
<dbReference type="SUPFAM" id="SSF51445">
    <property type="entry name" value="(Trans)glycosidases"/>
    <property type="match status" value="1"/>
</dbReference>
<dbReference type="SMART" id="SM00642">
    <property type="entry name" value="Aamy"/>
    <property type="match status" value="1"/>
</dbReference>
<dbReference type="Pfam" id="PF00128">
    <property type="entry name" value="Alpha-amylase"/>
    <property type="match status" value="1"/>
</dbReference>
<dbReference type="InterPro" id="IPR017069">
    <property type="entry name" value="MalZ"/>
</dbReference>
<dbReference type="InterPro" id="IPR017853">
    <property type="entry name" value="GH"/>
</dbReference>
<dbReference type="Gene3D" id="2.60.40.10">
    <property type="entry name" value="Immunoglobulins"/>
    <property type="match status" value="1"/>
</dbReference>
<sequence length="618" mass="69604">MYMINWTESVHHDGSPLYVEVAEQRLGATATLRLRAALDAPLTAVYLRSCPDGEQTIVPMEPAGADSVCRWWRIELPLRMLSTGYRFLLRTLHSGNLWYNAAGLVPHYPTDTNDFKLLADYHAPAWLEGAVFYQIFPDRFADGDPTNNVRDGQYVYMGKSVVARQWGEMPRREHSSGEFFGGDLQGITQRLDYLADLGVNAIYLNPIFTAPSNHKYDVADYATIDPHLGGEAALVALREALTARGMRLILDIVPNHCGATHPWFVAAQADPAAPTAEFFTFRRHPDEYESWLGVDTLPKLDYRSERLRELMYAGENAIMRHWLRPPYAIDGWRIDVANMLGRQGPLNLGHKIGRGIRRAIKAEQPEAYLLGEHFFDGTPHLQGQELDASMNYQGFTFPVWRWLAGFELASVQDRPWADVLPMSTEDMVAQWQAFRAAIPWQIVTQQFNLLGSHDTARLRSLLGGDLRLVRIAVALLLTYPGVPCIYYGDELGLEGLVDPDCRRCMEWDPTTWNHELRAFFQQLIRLRRTSLALRRGGFQVLYAGGHTVAYQREVAEERLIIVARRADDGLKSLPVRHAGVPDGAFAYDLLGETETRVEAGSLPLTGLPAVGVMVWSIT</sequence>
<name>A0ABS4D532_9CHLR</name>
<evidence type="ECO:0000256" key="2">
    <source>
        <dbReference type="ARBA" id="ARBA00023295"/>
    </source>
</evidence>
<dbReference type="Gene3D" id="2.60.40.1180">
    <property type="entry name" value="Golgi alpha-mannosidase II"/>
    <property type="match status" value="1"/>
</dbReference>
<dbReference type="InterPro" id="IPR013783">
    <property type="entry name" value="Ig-like_fold"/>
</dbReference>
<reference evidence="4 5" key="1">
    <citation type="submission" date="2021-03" db="EMBL/GenBank/DDBJ databases">
        <authorList>
            <person name="Grouzdev D.S."/>
        </authorList>
    </citation>
    <scope>NUCLEOTIDE SEQUENCE [LARGE SCALE GENOMIC DNA]</scope>
    <source>
        <strain evidence="4 5">M50-1</strain>
    </source>
</reference>
<dbReference type="EMBL" id="SIJK02000003">
    <property type="protein sequence ID" value="MBP1464542.1"/>
    <property type="molecule type" value="Genomic_DNA"/>
</dbReference>
<dbReference type="CDD" id="cd02857">
    <property type="entry name" value="E_set_CDase_PDE_N"/>
    <property type="match status" value="1"/>
</dbReference>
<evidence type="ECO:0000313" key="5">
    <source>
        <dbReference type="Proteomes" id="UP001193081"/>
    </source>
</evidence>
<dbReference type="PANTHER" id="PTHR10357">
    <property type="entry name" value="ALPHA-AMYLASE FAMILY MEMBER"/>
    <property type="match status" value="1"/>
</dbReference>
<evidence type="ECO:0000313" key="4">
    <source>
        <dbReference type="EMBL" id="MBP1464542.1"/>
    </source>
</evidence>
<keyword evidence="2 4" id="KW-0326">Glycosidase</keyword>
<feature type="domain" description="Glycosyl hydrolase family 13 catalytic" evidence="3">
    <location>
        <begin position="134"/>
        <end position="527"/>
    </location>
</feature>
<dbReference type="EC" id="3.2.1.20" evidence="4"/>
<organism evidence="4 5">
    <name type="scientific">Candidatus Chloroploca mongolica</name>
    <dbReference type="NCBI Taxonomy" id="2528176"/>
    <lineage>
        <taxon>Bacteria</taxon>
        <taxon>Bacillati</taxon>
        <taxon>Chloroflexota</taxon>
        <taxon>Chloroflexia</taxon>
        <taxon>Chloroflexales</taxon>
        <taxon>Chloroflexineae</taxon>
        <taxon>Oscillochloridaceae</taxon>
        <taxon>Candidatus Chloroploca</taxon>
    </lineage>
</organism>
<evidence type="ECO:0000259" key="3">
    <source>
        <dbReference type="SMART" id="SM00642"/>
    </source>
</evidence>
<keyword evidence="1 4" id="KW-0378">Hydrolase</keyword>
<dbReference type="CDD" id="cd11338">
    <property type="entry name" value="AmyAc_CMD"/>
    <property type="match status" value="1"/>
</dbReference>
<dbReference type="PIRSF" id="PIRSF036918">
    <property type="entry name" value="Maltodextrin_glucosidase"/>
    <property type="match status" value="1"/>
</dbReference>
<proteinExistence type="predicted"/>
<dbReference type="GO" id="GO:0004558">
    <property type="term" value="F:alpha-1,4-glucosidase activity"/>
    <property type="evidence" value="ECO:0007669"/>
    <property type="project" value="UniProtKB-EC"/>
</dbReference>
<protein>
    <submittedName>
        <fullName evidence="4">Maltodextrin glucosidase</fullName>
        <ecNumber evidence="4">3.2.1.20</ecNumber>
    </submittedName>
</protein>
<gene>
    <name evidence="4" type="primary">malZ</name>
    <name evidence="4" type="ORF">EYB53_002355</name>
</gene>
<dbReference type="NCBIfam" id="NF008051">
    <property type="entry name" value="PRK10785.1"/>
    <property type="match status" value="1"/>
</dbReference>
<dbReference type="SUPFAM" id="SSF51011">
    <property type="entry name" value="Glycosyl hydrolase domain"/>
    <property type="match status" value="1"/>
</dbReference>
<dbReference type="InterPro" id="IPR006047">
    <property type="entry name" value="GH13_cat_dom"/>
</dbReference>
<dbReference type="InterPro" id="IPR004185">
    <property type="entry name" value="Glyco_hydro_13_lg-like_dom"/>
</dbReference>
<keyword evidence="5" id="KW-1185">Reference proteome</keyword>
<accession>A0ABS4D532</accession>